<comment type="caution">
    <text evidence="2">The sequence shown here is derived from an EMBL/GenBank/DDBJ whole genome shotgun (WGS) entry which is preliminary data.</text>
</comment>
<feature type="region of interest" description="Disordered" evidence="1">
    <location>
        <begin position="88"/>
        <end position="113"/>
    </location>
</feature>
<evidence type="ECO:0000313" key="2">
    <source>
        <dbReference type="EMBL" id="KKK92363.1"/>
    </source>
</evidence>
<dbReference type="AlphaFoldDB" id="A0A0F8ZF52"/>
<gene>
    <name evidence="2" type="ORF">LCGC14_2703700</name>
</gene>
<protein>
    <submittedName>
        <fullName evidence="2">Uncharacterized protein</fullName>
    </submittedName>
</protein>
<evidence type="ECO:0000256" key="1">
    <source>
        <dbReference type="SAM" id="MobiDB-lite"/>
    </source>
</evidence>
<organism evidence="2">
    <name type="scientific">marine sediment metagenome</name>
    <dbReference type="NCBI Taxonomy" id="412755"/>
    <lineage>
        <taxon>unclassified sequences</taxon>
        <taxon>metagenomes</taxon>
        <taxon>ecological metagenomes</taxon>
    </lineage>
</organism>
<feature type="compositionally biased region" description="Basic residues" evidence="1">
    <location>
        <begin position="102"/>
        <end position="113"/>
    </location>
</feature>
<reference evidence="2" key="1">
    <citation type="journal article" date="2015" name="Nature">
        <title>Complex archaea that bridge the gap between prokaryotes and eukaryotes.</title>
        <authorList>
            <person name="Spang A."/>
            <person name="Saw J.H."/>
            <person name="Jorgensen S.L."/>
            <person name="Zaremba-Niedzwiedzka K."/>
            <person name="Martijn J."/>
            <person name="Lind A.E."/>
            <person name="van Eijk R."/>
            <person name="Schleper C."/>
            <person name="Guy L."/>
            <person name="Ettema T.J."/>
        </authorList>
    </citation>
    <scope>NUCLEOTIDE SEQUENCE</scope>
</reference>
<dbReference type="EMBL" id="LAZR01048245">
    <property type="protein sequence ID" value="KKK92363.1"/>
    <property type="molecule type" value="Genomic_DNA"/>
</dbReference>
<accession>A0A0F8ZF52</accession>
<proteinExistence type="predicted"/>
<sequence>RGGGGGAVEDYYVVSVQISSSVDKACAPRSVISLLDSDSGDDEAPYRGAWTTHPTCKSRVSHCDPDIPCGPCGALVAFLDDTTGTKVNPRKSCNRLPGGVSKRSRRRRHRGAS</sequence>
<feature type="non-terminal residue" evidence="2">
    <location>
        <position position="1"/>
    </location>
</feature>
<name>A0A0F8ZF52_9ZZZZ</name>